<organism evidence="10">
    <name type="scientific">Carex paxii</name>
    <dbReference type="NCBI Taxonomy" id="2753376"/>
    <lineage>
        <taxon>Eukaryota</taxon>
        <taxon>Viridiplantae</taxon>
        <taxon>Streptophyta</taxon>
        <taxon>Embryophyta</taxon>
        <taxon>Tracheophyta</taxon>
        <taxon>Spermatophyta</taxon>
        <taxon>Magnoliopsida</taxon>
        <taxon>Liliopsida</taxon>
        <taxon>Poales</taxon>
        <taxon>Cyperaceae</taxon>
        <taxon>Cyperoideae</taxon>
        <taxon>Cariceae</taxon>
        <taxon>Carex</taxon>
        <taxon>Carex subgen. Vignea</taxon>
    </lineage>
</organism>
<dbReference type="GO" id="GO:0003735">
    <property type="term" value="F:structural constituent of ribosome"/>
    <property type="evidence" value="ECO:0007669"/>
    <property type="project" value="InterPro"/>
</dbReference>
<comment type="subcellular location">
    <subcellularLocation>
        <location evidence="7">Plastid</location>
        <location evidence="7">Chloroplast</location>
    </subcellularLocation>
</comment>
<feature type="region of interest" description="Disordered" evidence="9">
    <location>
        <begin position="113"/>
        <end position="177"/>
    </location>
</feature>
<dbReference type="EMBL" id="PP790563">
    <property type="protein sequence ID" value="XAT84127.1"/>
    <property type="molecule type" value="Genomic_DNA"/>
</dbReference>
<geneLocation type="chloroplast" evidence="10"/>
<evidence type="ECO:0000313" key="10">
    <source>
        <dbReference type="EMBL" id="XAT84127.1"/>
    </source>
</evidence>
<feature type="compositionally biased region" description="Basic residues" evidence="9">
    <location>
        <begin position="113"/>
        <end position="130"/>
    </location>
</feature>
<accession>A0AAU7AMI4</accession>
<dbReference type="Pfam" id="PF01084">
    <property type="entry name" value="Ribosomal_S18"/>
    <property type="match status" value="1"/>
</dbReference>
<keyword evidence="2 7" id="KW-0699">rRNA-binding</keyword>
<keyword evidence="4 7" id="KW-0689">Ribosomal protein</keyword>
<dbReference type="GO" id="GO:0006412">
    <property type="term" value="P:translation"/>
    <property type="evidence" value="ECO:0007669"/>
    <property type="project" value="UniProtKB-UniRule"/>
</dbReference>
<gene>
    <name evidence="7 10" type="primary">rps18</name>
</gene>
<protein>
    <recommendedName>
        <fullName evidence="6 7">Small ribosomal subunit protein bS18c</fullName>
    </recommendedName>
</protein>
<comment type="subunit">
    <text evidence="7">Part of the 30S ribosomal subunit.</text>
</comment>
<evidence type="ECO:0000256" key="8">
    <source>
        <dbReference type="RuleBase" id="RU003910"/>
    </source>
</evidence>
<keyword evidence="3 7" id="KW-0694">RNA-binding</keyword>
<keyword evidence="5 7" id="KW-0687">Ribonucleoprotein</keyword>
<evidence type="ECO:0000256" key="2">
    <source>
        <dbReference type="ARBA" id="ARBA00022730"/>
    </source>
</evidence>
<proteinExistence type="inferred from homology"/>
<dbReference type="HAMAP" id="MF_00270">
    <property type="entry name" value="Ribosomal_bS18"/>
    <property type="match status" value="1"/>
</dbReference>
<dbReference type="GO" id="GO:0005763">
    <property type="term" value="C:mitochondrial small ribosomal subunit"/>
    <property type="evidence" value="ECO:0007669"/>
    <property type="project" value="TreeGrafter"/>
</dbReference>
<comment type="similarity">
    <text evidence="1 7 8">Belongs to the bacterial ribosomal protein bS18 family.</text>
</comment>
<keyword evidence="10" id="KW-0150">Chloroplast</keyword>
<name>A0AAU7AMI4_9POAL</name>
<dbReference type="GO" id="GO:0009507">
    <property type="term" value="C:chloroplast"/>
    <property type="evidence" value="ECO:0007669"/>
    <property type="project" value="UniProtKB-SubCell"/>
</dbReference>
<keyword evidence="10" id="KW-0934">Plastid</keyword>
<evidence type="ECO:0000256" key="9">
    <source>
        <dbReference type="SAM" id="MobiDB-lite"/>
    </source>
</evidence>
<dbReference type="Gene3D" id="4.10.640.10">
    <property type="entry name" value="Ribosomal protein S18"/>
    <property type="match status" value="1"/>
</dbReference>
<evidence type="ECO:0000256" key="3">
    <source>
        <dbReference type="ARBA" id="ARBA00022884"/>
    </source>
</evidence>
<dbReference type="GO" id="GO:0070181">
    <property type="term" value="F:small ribosomal subunit rRNA binding"/>
    <property type="evidence" value="ECO:0007669"/>
    <property type="project" value="TreeGrafter"/>
</dbReference>
<dbReference type="PRINTS" id="PR00974">
    <property type="entry name" value="RIBOSOMALS18"/>
</dbReference>
<evidence type="ECO:0000256" key="5">
    <source>
        <dbReference type="ARBA" id="ARBA00023274"/>
    </source>
</evidence>
<dbReference type="InterPro" id="IPR036870">
    <property type="entry name" value="Ribosomal_bS18_sf"/>
</dbReference>
<evidence type="ECO:0000256" key="7">
    <source>
        <dbReference type="HAMAP-Rule" id="MF_00270"/>
    </source>
</evidence>
<sequence length="177" mass="21843">MYQYISLRKYLFIHREFEFRYKYSKYSKDFLNQRNMRFYIGSRKEIHYRNIDSISRFIGLAGRIIPRRVTRLTLRHQRLMTDAIKKARFLALLPFIENELHFKKKWREILDRRKKKRDKKKNRNKRRSIKTHPETEPRVPPFGTDPWTKPWTNPLKKDRFQPNPKTELRVPPLGTEP</sequence>
<evidence type="ECO:0000256" key="4">
    <source>
        <dbReference type="ARBA" id="ARBA00022980"/>
    </source>
</evidence>
<dbReference type="InterPro" id="IPR001648">
    <property type="entry name" value="Ribosomal_bS18"/>
</dbReference>
<dbReference type="AlphaFoldDB" id="A0AAU7AMI4"/>
<dbReference type="PANTHER" id="PTHR13479">
    <property type="entry name" value="30S RIBOSOMAL PROTEIN S18"/>
    <property type="match status" value="1"/>
</dbReference>
<dbReference type="SUPFAM" id="SSF46911">
    <property type="entry name" value="Ribosomal protein S18"/>
    <property type="match status" value="1"/>
</dbReference>
<evidence type="ECO:0000256" key="1">
    <source>
        <dbReference type="ARBA" id="ARBA00005589"/>
    </source>
</evidence>
<reference evidence="10" key="1">
    <citation type="submission" date="2024-05" db="EMBL/GenBank/DDBJ databases">
        <authorList>
            <person name="Lee J.-e."/>
            <person name="Kim S."/>
            <person name="Choi S.C."/>
        </authorList>
    </citation>
    <scope>NUCLEOTIDE SEQUENCE</scope>
</reference>
<dbReference type="NCBIfam" id="TIGR00165">
    <property type="entry name" value="S18"/>
    <property type="match status" value="1"/>
</dbReference>
<evidence type="ECO:0000256" key="6">
    <source>
        <dbReference type="ARBA" id="ARBA00035266"/>
    </source>
</evidence>
<dbReference type="PANTHER" id="PTHR13479:SF40">
    <property type="entry name" value="SMALL RIBOSOMAL SUBUNIT PROTEIN BS18M"/>
    <property type="match status" value="1"/>
</dbReference>